<evidence type="ECO:0000256" key="4">
    <source>
        <dbReference type="ARBA" id="ARBA00023180"/>
    </source>
</evidence>
<dbReference type="InterPro" id="IPR007657">
    <property type="entry name" value="Glycosyltransferase_61"/>
</dbReference>
<gene>
    <name evidence="7" type="ORF">L195_g010781</name>
</gene>
<keyword evidence="2" id="KW-0328">Glycosyltransferase</keyword>
<reference evidence="7 8" key="1">
    <citation type="journal article" date="2014" name="Am. J. Bot.">
        <title>Genome assembly and annotation for red clover (Trifolium pratense; Fabaceae).</title>
        <authorList>
            <person name="Istvanek J."/>
            <person name="Jaros M."/>
            <person name="Krenek A."/>
            <person name="Repkova J."/>
        </authorList>
    </citation>
    <scope>NUCLEOTIDE SEQUENCE [LARGE SCALE GENOMIC DNA]</scope>
    <source>
        <strain evidence="8">cv. Tatra</strain>
        <tissue evidence="7">Young leaves</tissue>
    </source>
</reference>
<dbReference type="GO" id="GO:0000139">
    <property type="term" value="C:Golgi membrane"/>
    <property type="evidence" value="ECO:0007669"/>
    <property type="project" value="UniProtKB-SubCell"/>
</dbReference>
<dbReference type="AlphaFoldDB" id="A0A2K3PFM8"/>
<organism evidence="7 8">
    <name type="scientific">Trifolium pratense</name>
    <name type="common">Red clover</name>
    <dbReference type="NCBI Taxonomy" id="57577"/>
    <lineage>
        <taxon>Eukaryota</taxon>
        <taxon>Viridiplantae</taxon>
        <taxon>Streptophyta</taxon>
        <taxon>Embryophyta</taxon>
        <taxon>Tracheophyta</taxon>
        <taxon>Spermatophyta</taxon>
        <taxon>Magnoliopsida</taxon>
        <taxon>eudicotyledons</taxon>
        <taxon>Gunneridae</taxon>
        <taxon>Pentapetalae</taxon>
        <taxon>rosids</taxon>
        <taxon>fabids</taxon>
        <taxon>Fabales</taxon>
        <taxon>Fabaceae</taxon>
        <taxon>Papilionoideae</taxon>
        <taxon>50 kb inversion clade</taxon>
        <taxon>NPAAA clade</taxon>
        <taxon>Hologalegina</taxon>
        <taxon>IRL clade</taxon>
        <taxon>Trifolieae</taxon>
        <taxon>Trifolium</taxon>
    </lineage>
</organism>
<evidence type="ECO:0000256" key="5">
    <source>
        <dbReference type="SAM" id="Phobius"/>
    </source>
</evidence>
<sequence length="532" mass="60544">MIYQTIFAKSFSRYEQKKLGYGALIGFLLIVLSLCTVFKPYLGPLHDLNMKLSIGVDTKMLMVNDTGGSLKITKDIVTEILVEDTGNSLHMIEDERIVPKNPVNATRVSPQMAKVEDNATKTLINETSISATKAEVEKLETRKVEQEQPLCVSEARTEYCKTQGDIRVHGKSSSVYTVSQKTNSFTENVSWSIRPYARKTDAYAMSSVRTWSVKTVKASQQVSHCTKNHSIPAVIFSTAGYTGNHFHEFSDIIVPLFLTCRQFNGQVQLIITDKKPWWIVKHRAFLKKLSNYEIMDIDRDDEVHCFPKVIVGLKRYHKELSIDPQKYSYSIKDFRDFLRSSYSLKRVNAIKIRDTGNQSKKPRLLILSRKSSRSFTNTNQIAKMAKGLGFKVIVMEAGRNMGNIADVVNSCDVLMGVHGAGLTNILFLPENAIFIQVVPCGGMQVEWLATNDFAQPSEEDMKIKYLEYKITLEESTLKQQYPLDHMIIKDPSSIVKQGWETFRSVYFDKQNVKLDVNRFRPTLQKALELLNQ</sequence>
<protein>
    <submittedName>
        <fullName evidence="7">Putative glycosyltransferase</fullName>
    </submittedName>
</protein>
<accession>A0A2K3PFM8</accession>
<keyword evidence="5" id="KW-0812">Transmembrane</keyword>
<dbReference type="EMBL" id="ASHM01006592">
    <property type="protein sequence ID" value="PNY14108.1"/>
    <property type="molecule type" value="Genomic_DNA"/>
</dbReference>
<dbReference type="Pfam" id="PF04577">
    <property type="entry name" value="Glyco_transf_61"/>
    <property type="match status" value="1"/>
</dbReference>
<evidence type="ECO:0000313" key="8">
    <source>
        <dbReference type="Proteomes" id="UP000236291"/>
    </source>
</evidence>
<evidence type="ECO:0000259" key="6">
    <source>
        <dbReference type="Pfam" id="PF04577"/>
    </source>
</evidence>
<dbReference type="STRING" id="57577.A0A2K3PFM8"/>
<dbReference type="PANTHER" id="PTHR20961:SF5">
    <property type="entry name" value="GLYCOSYLTRANSFERASE-RELATED"/>
    <property type="match status" value="1"/>
</dbReference>
<keyword evidence="3 7" id="KW-0808">Transferase</keyword>
<comment type="caution">
    <text evidence="7">The sequence shown here is derived from an EMBL/GenBank/DDBJ whole genome shotgun (WGS) entry which is preliminary data.</text>
</comment>
<reference evidence="7 8" key="2">
    <citation type="journal article" date="2017" name="Front. Plant Sci.">
        <title>Gene Classification and Mining of Molecular Markers Useful in Red Clover (Trifolium pratense) Breeding.</title>
        <authorList>
            <person name="Istvanek J."/>
            <person name="Dluhosova J."/>
            <person name="Dluhos P."/>
            <person name="Patkova L."/>
            <person name="Nedelnik J."/>
            <person name="Repkova J."/>
        </authorList>
    </citation>
    <scope>NUCLEOTIDE SEQUENCE [LARGE SCALE GENOMIC DNA]</scope>
    <source>
        <strain evidence="8">cv. Tatra</strain>
        <tissue evidence="7">Young leaves</tissue>
    </source>
</reference>
<keyword evidence="5" id="KW-0472">Membrane</keyword>
<feature type="transmembrane region" description="Helical" evidence="5">
    <location>
        <begin position="21"/>
        <end position="42"/>
    </location>
</feature>
<evidence type="ECO:0000256" key="2">
    <source>
        <dbReference type="ARBA" id="ARBA00022676"/>
    </source>
</evidence>
<feature type="domain" description="Glycosyltransferase 61 catalytic" evidence="6">
    <location>
        <begin position="327"/>
        <end position="434"/>
    </location>
</feature>
<keyword evidence="4" id="KW-0325">Glycoprotein</keyword>
<name>A0A2K3PFM8_TRIPR</name>
<dbReference type="ExpressionAtlas" id="A0A2K3PFM8">
    <property type="expression patterns" value="baseline"/>
</dbReference>
<keyword evidence="5" id="KW-1133">Transmembrane helix</keyword>
<evidence type="ECO:0000313" key="7">
    <source>
        <dbReference type="EMBL" id="PNY14108.1"/>
    </source>
</evidence>
<dbReference type="InterPro" id="IPR049625">
    <property type="entry name" value="Glyco_transf_61_cat"/>
</dbReference>
<proteinExistence type="predicted"/>
<dbReference type="PANTHER" id="PTHR20961">
    <property type="entry name" value="GLYCOSYLTRANSFERASE"/>
    <property type="match status" value="1"/>
</dbReference>
<dbReference type="Proteomes" id="UP000236291">
    <property type="component" value="Unassembled WGS sequence"/>
</dbReference>
<evidence type="ECO:0000256" key="3">
    <source>
        <dbReference type="ARBA" id="ARBA00022679"/>
    </source>
</evidence>
<evidence type="ECO:0000256" key="1">
    <source>
        <dbReference type="ARBA" id="ARBA00004323"/>
    </source>
</evidence>
<comment type="subcellular location">
    <subcellularLocation>
        <location evidence="1">Golgi apparatus membrane</location>
        <topology evidence="1">Single-pass type II membrane protein</topology>
    </subcellularLocation>
</comment>
<dbReference type="GO" id="GO:0016763">
    <property type="term" value="F:pentosyltransferase activity"/>
    <property type="evidence" value="ECO:0007669"/>
    <property type="project" value="UniProtKB-ARBA"/>
</dbReference>